<dbReference type="GeneID" id="95983711"/>
<organism evidence="6 7">
    <name type="scientific">Vanrija albida</name>
    <dbReference type="NCBI Taxonomy" id="181172"/>
    <lineage>
        <taxon>Eukaryota</taxon>
        <taxon>Fungi</taxon>
        <taxon>Dikarya</taxon>
        <taxon>Basidiomycota</taxon>
        <taxon>Agaricomycotina</taxon>
        <taxon>Tremellomycetes</taxon>
        <taxon>Trichosporonales</taxon>
        <taxon>Trichosporonaceae</taxon>
        <taxon>Vanrija</taxon>
    </lineage>
</organism>
<comment type="caution">
    <text evidence="6">The sequence shown here is derived from an EMBL/GenBank/DDBJ whole genome shotgun (WGS) entry which is preliminary data.</text>
</comment>
<dbReference type="SUPFAM" id="SSF57959">
    <property type="entry name" value="Leucine zipper domain"/>
    <property type="match status" value="1"/>
</dbReference>
<keyword evidence="3" id="KW-0175">Coiled coil</keyword>
<feature type="region of interest" description="Disordered" evidence="4">
    <location>
        <begin position="61"/>
        <end position="90"/>
    </location>
</feature>
<feature type="compositionally biased region" description="Polar residues" evidence="4">
    <location>
        <begin position="244"/>
        <end position="257"/>
    </location>
</feature>
<dbReference type="PANTHER" id="PTHR40621">
    <property type="entry name" value="TRANSCRIPTION FACTOR KAPC-RELATED"/>
    <property type="match status" value="1"/>
</dbReference>
<feature type="region of interest" description="Disordered" evidence="4">
    <location>
        <begin position="480"/>
        <end position="504"/>
    </location>
</feature>
<feature type="compositionally biased region" description="Basic and acidic residues" evidence="4">
    <location>
        <begin position="304"/>
        <end position="320"/>
    </location>
</feature>
<dbReference type="InterPro" id="IPR046347">
    <property type="entry name" value="bZIP_sf"/>
</dbReference>
<dbReference type="PROSITE" id="PS00036">
    <property type="entry name" value="BZIP_BASIC"/>
    <property type="match status" value="1"/>
</dbReference>
<feature type="coiled-coil region" evidence="3">
    <location>
        <begin position="354"/>
        <end position="381"/>
    </location>
</feature>
<keyword evidence="7" id="KW-1185">Reference proteome</keyword>
<protein>
    <recommendedName>
        <fullName evidence="5">BZIP domain-containing protein</fullName>
    </recommendedName>
</protein>
<gene>
    <name evidence="6" type="ORF">Q8F55_002668</name>
</gene>
<evidence type="ECO:0000256" key="2">
    <source>
        <dbReference type="ARBA" id="ARBA00023242"/>
    </source>
</evidence>
<feature type="region of interest" description="Disordered" evidence="4">
    <location>
        <begin position="406"/>
        <end position="431"/>
    </location>
</feature>
<feature type="compositionally biased region" description="Low complexity" evidence="4">
    <location>
        <begin position="137"/>
        <end position="149"/>
    </location>
</feature>
<dbReference type="InterPro" id="IPR050936">
    <property type="entry name" value="AP-1-like"/>
</dbReference>
<dbReference type="PANTHER" id="PTHR40621:SF10">
    <property type="entry name" value="BZIP DOMAIN-CONTAINING PROTEIN"/>
    <property type="match status" value="1"/>
</dbReference>
<evidence type="ECO:0000313" key="7">
    <source>
        <dbReference type="Proteomes" id="UP001565368"/>
    </source>
</evidence>
<dbReference type="CDD" id="cd14810">
    <property type="entry name" value="bZIP_u1"/>
    <property type="match status" value="1"/>
</dbReference>
<feature type="compositionally biased region" description="Polar residues" evidence="4">
    <location>
        <begin position="483"/>
        <end position="496"/>
    </location>
</feature>
<feature type="region of interest" description="Disordered" evidence="4">
    <location>
        <begin position="120"/>
        <end position="149"/>
    </location>
</feature>
<feature type="compositionally biased region" description="Polar residues" evidence="4">
    <location>
        <begin position="419"/>
        <end position="430"/>
    </location>
</feature>
<feature type="region of interest" description="Disordered" evidence="4">
    <location>
        <begin position="194"/>
        <end position="233"/>
    </location>
</feature>
<reference evidence="6 7" key="1">
    <citation type="submission" date="2023-08" db="EMBL/GenBank/DDBJ databases">
        <title>Annotated Genome Sequence of Vanrija albida AlHP1.</title>
        <authorList>
            <person name="Herzog R."/>
        </authorList>
    </citation>
    <scope>NUCLEOTIDE SEQUENCE [LARGE SCALE GENOMIC DNA]</scope>
    <source>
        <strain evidence="6 7">AlHP1</strain>
    </source>
</reference>
<dbReference type="SMART" id="SM00338">
    <property type="entry name" value="BRLZ"/>
    <property type="match status" value="1"/>
</dbReference>
<keyword evidence="2" id="KW-0539">Nucleus</keyword>
<dbReference type="RefSeq" id="XP_069211646.1">
    <property type="nucleotide sequence ID" value="XM_069351260.1"/>
</dbReference>
<dbReference type="EMBL" id="JBBXJM010000002">
    <property type="protein sequence ID" value="KAL1411702.1"/>
    <property type="molecule type" value="Genomic_DNA"/>
</dbReference>
<dbReference type="Gene3D" id="1.20.5.170">
    <property type="match status" value="1"/>
</dbReference>
<feature type="region of interest" description="Disordered" evidence="4">
    <location>
        <begin position="239"/>
        <end position="258"/>
    </location>
</feature>
<feature type="domain" description="BZIP" evidence="5">
    <location>
        <begin position="320"/>
        <end position="335"/>
    </location>
</feature>
<evidence type="ECO:0000256" key="3">
    <source>
        <dbReference type="SAM" id="Coils"/>
    </source>
</evidence>
<accession>A0ABR3QAM1</accession>
<comment type="subcellular location">
    <subcellularLocation>
        <location evidence="1">Nucleus</location>
    </subcellularLocation>
</comment>
<evidence type="ECO:0000256" key="1">
    <source>
        <dbReference type="ARBA" id="ARBA00004123"/>
    </source>
</evidence>
<evidence type="ECO:0000313" key="6">
    <source>
        <dbReference type="EMBL" id="KAL1411702.1"/>
    </source>
</evidence>
<feature type="region of interest" description="Disordered" evidence="4">
    <location>
        <begin position="617"/>
        <end position="639"/>
    </location>
</feature>
<evidence type="ECO:0000259" key="5">
    <source>
        <dbReference type="PROSITE" id="PS00036"/>
    </source>
</evidence>
<evidence type="ECO:0000256" key="4">
    <source>
        <dbReference type="SAM" id="MobiDB-lite"/>
    </source>
</evidence>
<sequence length="678" mass="72386">MSVSCFMSTFAFPTMPAQPVGNVPGLAELFAFEAVPDLVPNAAANMDVMDFLNFDEEILQQAESSPESNPPNHTPSPHAFDSEPPTYDAGAFMFDFGEEKKQQNGGPAATGSIAQEIRVKQEVESPAKSSTPPVPQPQQAQAQDGALPADQQAALQQLLASFVTYQQQFGLGGIPNTPAPGSIDPSLVFATDPIPSISSFTPASNAAPSTAPQSVPSLQVTPPAPESLNEPLYEIDSLEEPMTGRSTRADSVSSLQSADVEGRIDKLVPLSSIFSAGRGKGGKKGGGMSSVVRGDDEEVDDDDSWRPSPEEYKKLSSKEKRQLRNKLSARAFRTRRKDYIGTLEAHIKDRDSVIDAIRAELLSSRAENQDLRHELAALKASTMSVLHPETAAQVGQSPAMLKALQQTDDNKPQPPTPVRRNTGSSLSPINTRKDVGAFDITRGFWGGNENLLGGGGSTMIHTAFTPEVVLPPQPNLNPLLNFSAPSSDSKSTSLSNVGDRDIDSSSFSEWAESTPFTMKSMDNYRMQMWSRLAREAAADKANISPELRPKFFAEPETGTSSSIAALAYSATEHVASKLTSSFWSAFTGTSAKLDTDKLAAVVTGRARLAVVDADKAPSARRPSFSRKESSPNEDALAQAMAGLKVTAGASSPLESLRVRENPLAAVASFFKPSVQTKA</sequence>
<dbReference type="InterPro" id="IPR004827">
    <property type="entry name" value="bZIP"/>
</dbReference>
<feature type="compositionally biased region" description="Low complexity" evidence="4">
    <location>
        <begin position="198"/>
        <end position="212"/>
    </location>
</feature>
<feature type="region of interest" description="Disordered" evidence="4">
    <location>
        <begin position="275"/>
        <end position="320"/>
    </location>
</feature>
<proteinExistence type="predicted"/>
<dbReference type="Proteomes" id="UP001565368">
    <property type="component" value="Unassembled WGS sequence"/>
</dbReference>
<name>A0ABR3QAM1_9TREE</name>